<dbReference type="OrthoDB" id="165795at2157"/>
<organism evidence="1 2">
    <name type="scientific">Halovenus aranensis</name>
    <dbReference type="NCBI Taxonomy" id="890420"/>
    <lineage>
        <taxon>Archaea</taxon>
        <taxon>Methanobacteriati</taxon>
        <taxon>Methanobacteriota</taxon>
        <taxon>Stenosarchaea group</taxon>
        <taxon>Halobacteria</taxon>
        <taxon>Halobacteriales</taxon>
        <taxon>Haloarculaceae</taxon>
        <taxon>Halovenus</taxon>
    </lineage>
</organism>
<keyword evidence="2" id="KW-1185">Reference proteome</keyword>
<dbReference type="Pfam" id="PF10706">
    <property type="entry name" value="Aminoglyc_resit"/>
    <property type="match status" value="1"/>
</dbReference>
<dbReference type="GO" id="GO:0016740">
    <property type="term" value="F:transferase activity"/>
    <property type="evidence" value="ECO:0007669"/>
    <property type="project" value="UniProtKB-KW"/>
</dbReference>
<accession>A0A1G8ZLI5</accession>
<protein>
    <submittedName>
        <fullName evidence="1">Uncharacterized nucleotidyltransferase</fullName>
    </submittedName>
</protein>
<dbReference type="Proteomes" id="UP000198856">
    <property type="component" value="Unassembled WGS sequence"/>
</dbReference>
<dbReference type="Gene3D" id="3.30.460.40">
    <property type="match status" value="1"/>
</dbReference>
<sequence length="231" mass="25966">MSHEERSEALIDILDDLEQSEIPFVLVGGYAISQFETRFSTDLDLVIAPEDYDELVDFLEEHNFERTDELEVLPEETIYNREIELFGRTEGLVHPIGVDVLVNGLGCRQTEAEWSFEYLRNHSTVTTISGGSKSTTARAADGEILVAAKLHSARETDLADVLAMVPEIDFQKVESHLYRGDEEVLQSQLNEAKKFVEEGGLDHRFKSLFGKSAASPEDIDALVSFLDRQLD</sequence>
<dbReference type="EMBL" id="FNFC01000028">
    <property type="protein sequence ID" value="SDK15907.1"/>
    <property type="molecule type" value="Genomic_DNA"/>
</dbReference>
<dbReference type="InterPro" id="IPR043519">
    <property type="entry name" value="NT_sf"/>
</dbReference>
<dbReference type="SUPFAM" id="SSF81301">
    <property type="entry name" value="Nucleotidyltransferase"/>
    <property type="match status" value="1"/>
</dbReference>
<dbReference type="STRING" id="890420.SAMN05216226_1282"/>
<gene>
    <name evidence="1" type="ORF">SAMN05216226_1282</name>
</gene>
<dbReference type="AlphaFoldDB" id="A0A1G8ZLI5"/>
<evidence type="ECO:0000313" key="1">
    <source>
        <dbReference type="EMBL" id="SDK15907.1"/>
    </source>
</evidence>
<name>A0A1G8ZLI5_9EURY</name>
<proteinExistence type="predicted"/>
<evidence type="ECO:0000313" key="2">
    <source>
        <dbReference type="Proteomes" id="UP000198856"/>
    </source>
</evidence>
<dbReference type="InterPro" id="IPR019646">
    <property type="entry name" value="Aminoglyc_AdlTrfase"/>
</dbReference>
<dbReference type="RefSeq" id="WP_092704821.1">
    <property type="nucleotide sequence ID" value="NZ_FNFC01000028.1"/>
</dbReference>
<keyword evidence="1" id="KW-0808">Transferase</keyword>
<reference evidence="1 2" key="1">
    <citation type="submission" date="2016-10" db="EMBL/GenBank/DDBJ databases">
        <authorList>
            <person name="de Groot N.N."/>
        </authorList>
    </citation>
    <scope>NUCLEOTIDE SEQUENCE [LARGE SCALE GENOMIC DNA]</scope>
    <source>
        <strain evidence="1 2">IBRC-M10015</strain>
    </source>
</reference>